<evidence type="ECO:0000313" key="2">
    <source>
        <dbReference type="EMBL" id="EJK66600.1"/>
    </source>
</evidence>
<sequence>MMIEVPDGLESGPLESPRPGDRGEALRTAREGPWREKSSEFDSSLRQKVPFVGKTRPAADHDRVVGAELRRGRRNWTKSSFPESSRRALKLPPIDVFGSSRRSPRCRAHGKRAKNEAQRT</sequence>
<feature type="compositionally biased region" description="Basic and acidic residues" evidence="1">
    <location>
        <begin position="18"/>
        <end position="45"/>
    </location>
</feature>
<gene>
    <name evidence="2" type="ORF">THAOC_12471</name>
</gene>
<feature type="region of interest" description="Disordered" evidence="1">
    <location>
        <begin position="1"/>
        <end position="120"/>
    </location>
</feature>
<proteinExistence type="predicted"/>
<protein>
    <submittedName>
        <fullName evidence="2">Uncharacterized protein</fullName>
    </submittedName>
</protein>
<feature type="compositionally biased region" description="Basic residues" evidence="1">
    <location>
        <begin position="102"/>
        <end position="112"/>
    </location>
</feature>
<dbReference type="AlphaFoldDB" id="K0SMJ8"/>
<name>K0SMJ8_THAOC</name>
<reference evidence="2 3" key="1">
    <citation type="journal article" date="2012" name="Genome Biol.">
        <title>Genome and low-iron response of an oceanic diatom adapted to chronic iron limitation.</title>
        <authorList>
            <person name="Lommer M."/>
            <person name="Specht M."/>
            <person name="Roy A.S."/>
            <person name="Kraemer L."/>
            <person name="Andreson R."/>
            <person name="Gutowska M.A."/>
            <person name="Wolf J."/>
            <person name="Bergner S.V."/>
            <person name="Schilhabel M.B."/>
            <person name="Klostermeier U.C."/>
            <person name="Beiko R.G."/>
            <person name="Rosenstiel P."/>
            <person name="Hippler M."/>
            <person name="Laroche J."/>
        </authorList>
    </citation>
    <scope>NUCLEOTIDE SEQUENCE [LARGE SCALE GENOMIC DNA]</scope>
    <source>
        <strain evidence="2 3">CCMP1005</strain>
    </source>
</reference>
<dbReference type="EMBL" id="AGNL01014664">
    <property type="protein sequence ID" value="EJK66600.1"/>
    <property type="molecule type" value="Genomic_DNA"/>
</dbReference>
<feature type="compositionally biased region" description="Basic and acidic residues" evidence="1">
    <location>
        <begin position="57"/>
        <end position="70"/>
    </location>
</feature>
<keyword evidence="3" id="KW-1185">Reference proteome</keyword>
<organism evidence="2 3">
    <name type="scientific">Thalassiosira oceanica</name>
    <name type="common">Marine diatom</name>
    <dbReference type="NCBI Taxonomy" id="159749"/>
    <lineage>
        <taxon>Eukaryota</taxon>
        <taxon>Sar</taxon>
        <taxon>Stramenopiles</taxon>
        <taxon>Ochrophyta</taxon>
        <taxon>Bacillariophyta</taxon>
        <taxon>Coscinodiscophyceae</taxon>
        <taxon>Thalassiosirophycidae</taxon>
        <taxon>Thalassiosirales</taxon>
        <taxon>Thalassiosiraceae</taxon>
        <taxon>Thalassiosira</taxon>
    </lineage>
</organism>
<dbReference type="Proteomes" id="UP000266841">
    <property type="component" value="Unassembled WGS sequence"/>
</dbReference>
<evidence type="ECO:0000313" key="3">
    <source>
        <dbReference type="Proteomes" id="UP000266841"/>
    </source>
</evidence>
<evidence type="ECO:0000256" key="1">
    <source>
        <dbReference type="SAM" id="MobiDB-lite"/>
    </source>
</evidence>
<comment type="caution">
    <text evidence="2">The sequence shown here is derived from an EMBL/GenBank/DDBJ whole genome shotgun (WGS) entry which is preliminary data.</text>
</comment>
<accession>K0SMJ8</accession>